<dbReference type="PANTHER" id="PTHR12592:SF0">
    <property type="entry name" value="ATP-DEPENDENT (S)-NAD(P)H-HYDRATE DEHYDRATASE"/>
    <property type="match status" value="1"/>
</dbReference>
<evidence type="ECO:0000256" key="5">
    <source>
        <dbReference type="ARBA" id="ARBA00023239"/>
    </source>
</evidence>
<evidence type="ECO:0000259" key="7">
    <source>
        <dbReference type="PROSITE" id="PS51383"/>
    </source>
</evidence>
<dbReference type="RefSeq" id="WP_157118721.1">
    <property type="nucleotide sequence ID" value="NZ_JAXOJX010000002.1"/>
</dbReference>
<dbReference type="Pfam" id="PF01256">
    <property type="entry name" value="Carb_kinase"/>
    <property type="match status" value="1"/>
</dbReference>
<evidence type="ECO:0000256" key="6">
    <source>
        <dbReference type="HAMAP-Rule" id="MF_01965"/>
    </source>
</evidence>
<dbReference type="PROSITE" id="PS51383">
    <property type="entry name" value="YJEF_C_3"/>
    <property type="match status" value="1"/>
</dbReference>
<dbReference type="InterPro" id="IPR000631">
    <property type="entry name" value="CARKD"/>
</dbReference>
<dbReference type="SUPFAM" id="SSF53613">
    <property type="entry name" value="Ribokinase-like"/>
    <property type="match status" value="1"/>
</dbReference>
<evidence type="ECO:0000256" key="1">
    <source>
        <dbReference type="ARBA" id="ARBA00022741"/>
    </source>
</evidence>
<protein>
    <recommendedName>
        <fullName evidence="6">ADP-dependent (S)-NAD(P)H-hydrate dehydratase</fullName>
        <ecNumber evidence="6">4.2.1.136</ecNumber>
    </recommendedName>
    <alternativeName>
        <fullName evidence="6">ADP-dependent NAD(P)HX dehydratase</fullName>
    </alternativeName>
</protein>
<gene>
    <name evidence="6" type="primary">nnrD</name>
    <name evidence="8" type="ORF">SM757_02820</name>
</gene>
<feature type="binding site" evidence="6">
    <location>
        <position position="230"/>
    </location>
    <ligand>
        <name>(6S)-NADPHX</name>
        <dbReference type="ChEBI" id="CHEBI:64076"/>
    </ligand>
</feature>
<dbReference type="NCBIfam" id="TIGR00196">
    <property type="entry name" value="yjeF_cterm"/>
    <property type="match status" value="1"/>
</dbReference>
<keyword evidence="5 6" id="KW-0456">Lyase</keyword>
<comment type="function">
    <text evidence="6">Catalyzes the dehydration of the S-form of NAD(P)HX at the expense of ADP, which is converted to AMP. Together with NAD(P)HX epimerase, which catalyzes the epimerization of the S- and R-forms, the enzyme allows the repair of both epimers of NAD(P)HX, a damaged form of NAD(P)H that is a result of enzymatic or heat-dependent hydration.</text>
</comment>
<feature type="binding site" evidence="6">
    <location>
        <begin position="200"/>
        <end position="204"/>
    </location>
    <ligand>
        <name>AMP</name>
        <dbReference type="ChEBI" id="CHEBI:456215"/>
    </ligand>
</feature>
<comment type="similarity">
    <text evidence="6">Belongs to the NnrD/CARKD family.</text>
</comment>
<comment type="catalytic activity">
    <reaction evidence="6">
        <text>(6S)-NADPHX + ADP = AMP + phosphate + NADPH + H(+)</text>
        <dbReference type="Rhea" id="RHEA:32235"/>
        <dbReference type="ChEBI" id="CHEBI:15378"/>
        <dbReference type="ChEBI" id="CHEBI:43474"/>
        <dbReference type="ChEBI" id="CHEBI:57783"/>
        <dbReference type="ChEBI" id="CHEBI:64076"/>
        <dbReference type="ChEBI" id="CHEBI:456215"/>
        <dbReference type="ChEBI" id="CHEBI:456216"/>
        <dbReference type="EC" id="4.2.1.136"/>
    </reaction>
</comment>
<evidence type="ECO:0000256" key="3">
    <source>
        <dbReference type="ARBA" id="ARBA00022857"/>
    </source>
</evidence>
<dbReference type="Gene3D" id="3.40.1190.20">
    <property type="match status" value="1"/>
</dbReference>
<feature type="binding site" evidence="6">
    <location>
        <position position="114"/>
    </location>
    <ligand>
        <name>(6S)-NADPHX</name>
        <dbReference type="ChEBI" id="CHEBI:64076"/>
    </ligand>
</feature>
<dbReference type="EMBL" id="JAXOJX010000002">
    <property type="protein sequence ID" value="MDZ5455499.1"/>
    <property type="molecule type" value="Genomic_DNA"/>
</dbReference>
<proteinExistence type="inferred from homology"/>
<keyword evidence="2 6" id="KW-0067">ATP-binding</keyword>
<dbReference type="CDD" id="cd01171">
    <property type="entry name" value="YXKO-related"/>
    <property type="match status" value="1"/>
</dbReference>
<keyword evidence="3 6" id="KW-0521">NADP</keyword>
<dbReference type="PANTHER" id="PTHR12592">
    <property type="entry name" value="ATP-DEPENDENT (S)-NAD(P)H-HYDRATE DEHYDRATASE FAMILY MEMBER"/>
    <property type="match status" value="1"/>
</dbReference>
<comment type="cofactor">
    <cofactor evidence="6">
        <name>Mg(2+)</name>
        <dbReference type="ChEBI" id="CHEBI:18420"/>
    </cofactor>
</comment>
<organism evidence="8 9">
    <name type="scientific">Azohydromonas lata</name>
    <dbReference type="NCBI Taxonomy" id="45677"/>
    <lineage>
        <taxon>Bacteria</taxon>
        <taxon>Pseudomonadati</taxon>
        <taxon>Pseudomonadota</taxon>
        <taxon>Betaproteobacteria</taxon>
        <taxon>Burkholderiales</taxon>
        <taxon>Sphaerotilaceae</taxon>
        <taxon>Azohydromonas</taxon>
    </lineage>
</organism>
<evidence type="ECO:0000256" key="4">
    <source>
        <dbReference type="ARBA" id="ARBA00023027"/>
    </source>
</evidence>
<accession>A0ABU5I9H4</accession>
<feature type="binding site" evidence="6">
    <location>
        <position position="163"/>
    </location>
    <ligand>
        <name>(6S)-NADPHX</name>
        <dbReference type="ChEBI" id="CHEBI:64076"/>
    </ligand>
</feature>
<dbReference type="EC" id="4.2.1.136" evidence="6"/>
<evidence type="ECO:0000256" key="2">
    <source>
        <dbReference type="ARBA" id="ARBA00022840"/>
    </source>
</evidence>
<feature type="binding site" evidence="6">
    <location>
        <position position="43"/>
    </location>
    <ligand>
        <name>(6S)-NADPHX</name>
        <dbReference type="ChEBI" id="CHEBI:64076"/>
    </ligand>
</feature>
<keyword evidence="4 6" id="KW-0520">NAD</keyword>
<keyword evidence="9" id="KW-1185">Reference proteome</keyword>
<dbReference type="InterPro" id="IPR029056">
    <property type="entry name" value="Ribokinase-like"/>
</dbReference>
<keyword evidence="1 6" id="KW-0547">Nucleotide-binding</keyword>
<name>A0ABU5I9H4_9BURK</name>
<reference evidence="8 9" key="1">
    <citation type="submission" date="2023-11" db="EMBL/GenBank/DDBJ databases">
        <title>Draft genome of Azohydromonas lata strain H1 (DSM1123), a polyhydroxyalkanoate producer.</title>
        <authorList>
            <person name="Traversa D."/>
            <person name="D'Addabbo P."/>
            <person name="Pazzani C."/>
            <person name="Manzari C."/>
            <person name="Chiara M."/>
            <person name="Scrascia M."/>
        </authorList>
    </citation>
    <scope>NUCLEOTIDE SEQUENCE [LARGE SCALE GENOMIC DNA]</scope>
    <source>
        <strain evidence="8 9">H1</strain>
    </source>
</reference>
<feature type="binding site" evidence="6">
    <location>
        <position position="229"/>
    </location>
    <ligand>
        <name>AMP</name>
        <dbReference type="ChEBI" id="CHEBI:456215"/>
    </ligand>
</feature>
<comment type="catalytic activity">
    <reaction evidence="6">
        <text>(6S)-NADHX + ADP = AMP + phosphate + NADH + H(+)</text>
        <dbReference type="Rhea" id="RHEA:32223"/>
        <dbReference type="ChEBI" id="CHEBI:15378"/>
        <dbReference type="ChEBI" id="CHEBI:43474"/>
        <dbReference type="ChEBI" id="CHEBI:57945"/>
        <dbReference type="ChEBI" id="CHEBI:64074"/>
        <dbReference type="ChEBI" id="CHEBI:456215"/>
        <dbReference type="ChEBI" id="CHEBI:456216"/>
        <dbReference type="EC" id="4.2.1.136"/>
    </reaction>
</comment>
<dbReference type="Proteomes" id="UP001293718">
    <property type="component" value="Unassembled WGS sequence"/>
</dbReference>
<evidence type="ECO:0000313" key="8">
    <source>
        <dbReference type="EMBL" id="MDZ5455499.1"/>
    </source>
</evidence>
<comment type="caution">
    <text evidence="8">The sequence shown here is derived from an EMBL/GenBank/DDBJ whole genome shotgun (WGS) entry which is preliminary data.</text>
</comment>
<sequence length="290" mass="29547">MDLIPVDDDLLRGWPLAKPSPQGDKEERGRTVVVGGSAEIPGAALLAGTAALRAGAGKLTVVTVQRMALAMAMALPEARVIGLPETAGGGLDASGAQLLAPMVPHTNALLYGPGLQDEAAAPMFVQTLLQHLPPTLPLLLDALGLCAAPHVGQREGGLLITPHAGEMAKLCGESKADVQSDPAQCAMDTAQRLHAVVVLKGATTHIAVPDGRLWRHEGGNPGLATSGSGDILAGLIAGLVARGTPLEQAAVWGVALHARAGEQLAARMGGLGFLARELSAEIPHLMDTGT</sequence>
<comment type="subunit">
    <text evidence="6">Homotetramer.</text>
</comment>
<evidence type="ECO:0000313" key="9">
    <source>
        <dbReference type="Proteomes" id="UP001293718"/>
    </source>
</evidence>
<dbReference type="HAMAP" id="MF_01965">
    <property type="entry name" value="NADHX_dehydratase"/>
    <property type="match status" value="1"/>
</dbReference>
<feature type="domain" description="YjeF C-terminal" evidence="7">
    <location>
        <begin position="8"/>
        <end position="289"/>
    </location>
</feature>